<proteinExistence type="predicted"/>
<dbReference type="InterPro" id="IPR012657">
    <property type="entry name" value="23S_rRNA-intervening_sequence"/>
</dbReference>
<dbReference type="Pfam" id="PF05635">
    <property type="entry name" value="23S_rRNA_IVP"/>
    <property type="match status" value="1"/>
</dbReference>
<protein>
    <recommendedName>
        <fullName evidence="3">Four helix bundle protein</fullName>
    </recommendedName>
</protein>
<dbReference type="PANTHER" id="PTHR38471:SF2">
    <property type="entry name" value="FOUR HELIX BUNDLE PROTEIN"/>
    <property type="match status" value="1"/>
</dbReference>
<dbReference type="SUPFAM" id="SSF158446">
    <property type="entry name" value="IVS-encoded protein-like"/>
    <property type="match status" value="1"/>
</dbReference>
<dbReference type="Gene3D" id="1.20.1440.60">
    <property type="entry name" value="23S rRNA-intervening sequence"/>
    <property type="match status" value="1"/>
</dbReference>
<accession>A0A1G1ZU72</accession>
<evidence type="ECO:0000313" key="1">
    <source>
        <dbReference type="EMBL" id="OGY68005.1"/>
    </source>
</evidence>
<evidence type="ECO:0008006" key="3">
    <source>
        <dbReference type="Google" id="ProtNLM"/>
    </source>
</evidence>
<comment type="caution">
    <text evidence="1">The sequence shown here is derived from an EMBL/GenBank/DDBJ whole genome shotgun (WGS) entry which is preliminary data.</text>
</comment>
<dbReference type="AlphaFoldDB" id="A0A1G1ZU72"/>
<sequence>MKLEDLEIYGLARELNKYSWIIYNQFNWQEKKTMGDQFITAVDSIGANIAEGFGRFHYLDKNKFNYNARGSLLESIYWLDVLRERGKINTKDHISLKETIDKLHRKLNSYISITKIQKANV</sequence>
<dbReference type="PANTHER" id="PTHR38471">
    <property type="entry name" value="FOUR HELIX BUNDLE PROTEIN"/>
    <property type="match status" value="1"/>
</dbReference>
<organism evidence="1 2">
    <name type="scientific">Candidatus Harrisonbacteria bacterium RIFCSPLOWO2_02_FULL_41_13b</name>
    <dbReference type="NCBI Taxonomy" id="1798409"/>
    <lineage>
        <taxon>Bacteria</taxon>
        <taxon>Candidatus Harrisoniibacteriota</taxon>
    </lineage>
</organism>
<gene>
    <name evidence="1" type="ORF">A3I24_02970</name>
</gene>
<dbReference type="Proteomes" id="UP000177690">
    <property type="component" value="Unassembled WGS sequence"/>
</dbReference>
<dbReference type="InterPro" id="IPR036583">
    <property type="entry name" value="23S_rRNA_IVS_sf"/>
</dbReference>
<evidence type="ECO:0000313" key="2">
    <source>
        <dbReference type="Proteomes" id="UP000177690"/>
    </source>
</evidence>
<dbReference type="STRING" id="1798409.A3I24_02970"/>
<name>A0A1G1ZU72_9BACT</name>
<reference evidence="1 2" key="1">
    <citation type="journal article" date="2016" name="Nat. Commun.">
        <title>Thousands of microbial genomes shed light on interconnected biogeochemical processes in an aquifer system.</title>
        <authorList>
            <person name="Anantharaman K."/>
            <person name="Brown C.T."/>
            <person name="Hug L.A."/>
            <person name="Sharon I."/>
            <person name="Castelle C.J."/>
            <person name="Probst A.J."/>
            <person name="Thomas B.C."/>
            <person name="Singh A."/>
            <person name="Wilkins M.J."/>
            <person name="Karaoz U."/>
            <person name="Brodie E.L."/>
            <person name="Williams K.H."/>
            <person name="Hubbard S.S."/>
            <person name="Banfield J.F."/>
        </authorList>
    </citation>
    <scope>NUCLEOTIDE SEQUENCE [LARGE SCALE GENOMIC DNA]</scope>
</reference>
<dbReference type="NCBIfam" id="TIGR02436">
    <property type="entry name" value="four helix bundle protein"/>
    <property type="match status" value="1"/>
</dbReference>
<dbReference type="EMBL" id="MHJL01000009">
    <property type="protein sequence ID" value="OGY68005.1"/>
    <property type="molecule type" value="Genomic_DNA"/>
</dbReference>